<dbReference type="EMBL" id="JAEUGD010000053">
    <property type="protein sequence ID" value="MBL6447833.1"/>
    <property type="molecule type" value="Genomic_DNA"/>
</dbReference>
<dbReference type="Proteomes" id="UP000614216">
    <property type="component" value="Unassembled WGS sequence"/>
</dbReference>
<evidence type="ECO:0000256" key="1">
    <source>
        <dbReference type="ARBA" id="ARBA00010990"/>
    </source>
</evidence>
<comment type="similarity">
    <text evidence="1">Belongs to the P-Pant transferase superfamily. Gsp/Sfp/HetI/AcpT family.</text>
</comment>
<dbReference type="Gene3D" id="3.90.470.20">
    <property type="entry name" value="4'-phosphopantetheinyl transferase domain"/>
    <property type="match status" value="2"/>
</dbReference>
<evidence type="ECO:0000256" key="2">
    <source>
        <dbReference type="ARBA" id="ARBA00022679"/>
    </source>
</evidence>
<dbReference type="PANTHER" id="PTHR12215:SF10">
    <property type="entry name" value="L-AMINOADIPATE-SEMIALDEHYDE DEHYDROGENASE-PHOSPHOPANTETHEINYL TRANSFERASE"/>
    <property type="match status" value="1"/>
</dbReference>
<dbReference type="AlphaFoldDB" id="A0A937G0G4"/>
<comment type="caution">
    <text evidence="5">The sequence shown here is derived from an EMBL/GenBank/DDBJ whole genome shotgun (WGS) entry which is preliminary data.</text>
</comment>
<dbReference type="GO" id="GO:0008897">
    <property type="term" value="F:holo-[acyl-carrier-protein] synthase activity"/>
    <property type="evidence" value="ECO:0007669"/>
    <property type="project" value="InterPro"/>
</dbReference>
<evidence type="ECO:0000259" key="4">
    <source>
        <dbReference type="Pfam" id="PF22624"/>
    </source>
</evidence>
<gene>
    <name evidence="5" type="ORF">JMN32_16050</name>
</gene>
<feature type="domain" description="4'-phosphopantetheinyl transferase N-terminal" evidence="4">
    <location>
        <begin position="16"/>
        <end position="96"/>
    </location>
</feature>
<dbReference type="Pfam" id="PF22624">
    <property type="entry name" value="AASDHPPT_N"/>
    <property type="match status" value="1"/>
</dbReference>
<dbReference type="InterPro" id="IPR008278">
    <property type="entry name" value="4-PPantetheinyl_Trfase_dom"/>
</dbReference>
<keyword evidence="2 5" id="KW-0808">Transferase</keyword>
<name>A0A937G0G4_9BACT</name>
<sequence length="212" mass="24526">MIHLLYSSFNEKFAAEKYNSYLNLLPRAMVQRIGRYRRWQDAHAGLIGKLLLIEGLKKYGGNHLLLNDIKYSEYDRPYLDEVEFNISHSGNYVLCAISNDKLRIGVDVEEVKPIDFDDFDRQFTEAEWQVIKSEPDPLKGFFKMWTKKEAIVKADGKGLSIPLNEIIINGHTATVGDDLWYLENVDLDRHHIVHLACDRNVPEGIDLEQLSF</sequence>
<organism evidence="5 6">
    <name type="scientific">Fulvivirga marina</name>
    <dbReference type="NCBI Taxonomy" id="2494733"/>
    <lineage>
        <taxon>Bacteria</taxon>
        <taxon>Pseudomonadati</taxon>
        <taxon>Bacteroidota</taxon>
        <taxon>Cytophagia</taxon>
        <taxon>Cytophagales</taxon>
        <taxon>Fulvivirgaceae</taxon>
        <taxon>Fulvivirga</taxon>
    </lineage>
</organism>
<evidence type="ECO:0000259" key="3">
    <source>
        <dbReference type="Pfam" id="PF01648"/>
    </source>
</evidence>
<proteinExistence type="inferred from homology"/>
<evidence type="ECO:0000313" key="5">
    <source>
        <dbReference type="EMBL" id="MBL6447833.1"/>
    </source>
</evidence>
<dbReference type="InterPro" id="IPR037143">
    <property type="entry name" value="4-PPantetheinyl_Trfase_dom_sf"/>
</dbReference>
<dbReference type="InterPro" id="IPR055066">
    <property type="entry name" value="AASDHPPT_N"/>
</dbReference>
<protein>
    <submittedName>
        <fullName evidence="5">4'-phosphopantetheinyl transferase superfamily protein</fullName>
    </submittedName>
</protein>
<dbReference type="GO" id="GO:0019878">
    <property type="term" value="P:lysine biosynthetic process via aminoadipic acid"/>
    <property type="evidence" value="ECO:0007669"/>
    <property type="project" value="TreeGrafter"/>
</dbReference>
<feature type="domain" description="4'-phosphopantetheinyl transferase" evidence="3">
    <location>
        <begin position="103"/>
        <end position="172"/>
    </location>
</feature>
<dbReference type="GO" id="GO:0005829">
    <property type="term" value="C:cytosol"/>
    <property type="evidence" value="ECO:0007669"/>
    <property type="project" value="TreeGrafter"/>
</dbReference>
<dbReference type="Pfam" id="PF01648">
    <property type="entry name" value="ACPS"/>
    <property type="match status" value="1"/>
</dbReference>
<accession>A0A937G0G4</accession>
<evidence type="ECO:0000313" key="6">
    <source>
        <dbReference type="Proteomes" id="UP000614216"/>
    </source>
</evidence>
<keyword evidence="6" id="KW-1185">Reference proteome</keyword>
<dbReference type="PANTHER" id="PTHR12215">
    <property type="entry name" value="PHOSPHOPANTETHEINE TRANSFERASE"/>
    <property type="match status" value="1"/>
</dbReference>
<dbReference type="GO" id="GO:0000287">
    <property type="term" value="F:magnesium ion binding"/>
    <property type="evidence" value="ECO:0007669"/>
    <property type="project" value="InterPro"/>
</dbReference>
<dbReference type="SUPFAM" id="SSF56214">
    <property type="entry name" value="4'-phosphopantetheinyl transferase"/>
    <property type="match status" value="2"/>
</dbReference>
<reference evidence="5" key="1">
    <citation type="submission" date="2021-01" db="EMBL/GenBank/DDBJ databases">
        <title>Fulvivirga kasyanovii gen. nov., sp nov., a novel member of the phylum Bacteroidetes isolated from seawater in a mussel farm.</title>
        <authorList>
            <person name="Zhao L.-H."/>
            <person name="Wang Z.-J."/>
        </authorList>
    </citation>
    <scope>NUCLEOTIDE SEQUENCE</scope>
    <source>
        <strain evidence="5">29W222</strain>
    </source>
</reference>
<dbReference type="InterPro" id="IPR050559">
    <property type="entry name" value="P-Pant_transferase_sf"/>
</dbReference>
<dbReference type="RefSeq" id="WP_202857366.1">
    <property type="nucleotide sequence ID" value="NZ_JAEUGD010000053.1"/>
</dbReference>